<protein>
    <submittedName>
        <fullName evidence="7">Disease resistance protein RGA1</fullName>
    </submittedName>
</protein>
<dbReference type="Pfam" id="PF00931">
    <property type="entry name" value="NB-ARC"/>
    <property type="match status" value="1"/>
</dbReference>
<dbReference type="InterPro" id="IPR002182">
    <property type="entry name" value="NB-ARC"/>
</dbReference>
<organism evidence="6 7">
    <name type="scientific">Durio zibethinus</name>
    <name type="common">Durian</name>
    <dbReference type="NCBI Taxonomy" id="66656"/>
    <lineage>
        <taxon>Eukaryota</taxon>
        <taxon>Viridiplantae</taxon>
        <taxon>Streptophyta</taxon>
        <taxon>Embryophyta</taxon>
        <taxon>Tracheophyta</taxon>
        <taxon>Spermatophyta</taxon>
        <taxon>Magnoliopsida</taxon>
        <taxon>eudicotyledons</taxon>
        <taxon>Gunneridae</taxon>
        <taxon>Pentapetalae</taxon>
        <taxon>rosids</taxon>
        <taxon>malvids</taxon>
        <taxon>Malvales</taxon>
        <taxon>Malvaceae</taxon>
        <taxon>Helicteroideae</taxon>
        <taxon>Durio</taxon>
    </lineage>
</organism>
<feature type="domain" description="Disease resistance R13L4/SHOC-2-like LRR" evidence="5">
    <location>
        <begin position="289"/>
        <end position="506"/>
    </location>
</feature>
<dbReference type="RefSeq" id="XP_022718614.1">
    <property type="nucleotide sequence ID" value="XM_022862879.1"/>
</dbReference>
<dbReference type="GO" id="GO:0006952">
    <property type="term" value="P:defense response"/>
    <property type="evidence" value="ECO:0007669"/>
    <property type="project" value="UniProtKB-KW"/>
</dbReference>
<dbReference type="Gene3D" id="1.10.10.10">
    <property type="entry name" value="Winged helix-like DNA-binding domain superfamily/Winged helix DNA-binding domain"/>
    <property type="match status" value="1"/>
</dbReference>
<evidence type="ECO:0000259" key="5">
    <source>
        <dbReference type="Pfam" id="PF23598"/>
    </source>
</evidence>
<dbReference type="Gene3D" id="3.80.10.10">
    <property type="entry name" value="Ribonuclease Inhibitor"/>
    <property type="match status" value="2"/>
</dbReference>
<dbReference type="PANTHER" id="PTHR36766:SF61">
    <property type="entry name" value="NB-ARC DOMAIN DISEASE RESISTANCE PROTEIN"/>
    <property type="match status" value="1"/>
</dbReference>
<dbReference type="InterPro" id="IPR036388">
    <property type="entry name" value="WH-like_DNA-bd_sf"/>
</dbReference>
<dbReference type="KEGG" id="dzi:111276915"/>
<keyword evidence="6" id="KW-1185">Reference proteome</keyword>
<dbReference type="InterPro" id="IPR055414">
    <property type="entry name" value="LRR_R13L4/SHOC2-like"/>
</dbReference>
<dbReference type="Proteomes" id="UP000515121">
    <property type="component" value="Unplaced"/>
</dbReference>
<dbReference type="Pfam" id="PF23559">
    <property type="entry name" value="WHD_DRP"/>
    <property type="match status" value="1"/>
</dbReference>
<gene>
    <name evidence="7" type="primary">LOC111276915</name>
</gene>
<dbReference type="OrthoDB" id="2018467at2759"/>
<dbReference type="SUPFAM" id="SSF52058">
    <property type="entry name" value="L domain-like"/>
    <property type="match status" value="1"/>
</dbReference>
<evidence type="ECO:0000256" key="2">
    <source>
        <dbReference type="ARBA" id="ARBA00022821"/>
    </source>
</evidence>
<evidence type="ECO:0000313" key="6">
    <source>
        <dbReference type="Proteomes" id="UP000515121"/>
    </source>
</evidence>
<evidence type="ECO:0000256" key="1">
    <source>
        <dbReference type="ARBA" id="ARBA00022737"/>
    </source>
</evidence>
<dbReference type="InterPro" id="IPR058922">
    <property type="entry name" value="WHD_DRP"/>
</dbReference>
<dbReference type="GeneID" id="111276915"/>
<dbReference type="InterPro" id="IPR042197">
    <property type="entry name" value="Apaf_helical"/>
</dbReference>
<reference evidence="7" key="1">
    <citation type="submission" date="2025-08" db="UniProtKB">
        <authorList>
            <consortium name="RefSeq"/>
        </authorList>
    </citation>
    <scope>IDENTIFICATION</scope>
    <source>
        <tissue evidence="7">Fruit stalk</tissue>
    </source>
</reference>
<dbReference type="AlphaFoldDB" id="A0A6P5WRE5"/>
<evidence type="ECO:0000259" key="4">
    <source>
        <dbReference type="Pfam" id="PF23559"/>
    </source>
</evidence>
<name>A0A6P5WRE5_DURZI</name>
<feature type="domain" description="Disease resistance protein winged helix" evidence="4">
    <location>
        <begin position="151"/>
        <end position="221"/>
    </location>
</feature>
<evidence type="ECO:0000259" key="3">
    <source>
        <dbReference type="Pfam" id="PF00931"/>
    </source>
</evidence>
<sequence>MVWNEDYRKWQELKQLLMGGTGGSKIVVTTRSNQVAKITGTIPPHRLEALPYDKSFSLFLQSAFKRGEEKQHPNLVKIGEEIVKKSKGVPLVVKALGSLLFTKTSEHDWKLVKDSEMWELMENENEIFSILKLSYDQMPPYLKQCFAYCSLYPKDYDFSEFELLQFWMAHGLLESSNKTEYSDVIGRQYLNGLLSRSLFQEYDDGLIYNTFKMHDLLHDLASSVAKNECCIVKSFDQNIGQGIRHVCLVNSESPGENASKFFNKLGQVRTLRFPDMGNGPINKSLIETCLKRLQHLRVLDLSWSNLQVLPKRIGNLKHLRYLNLTGNSNIKKLPNSICKLQNLQSLFLVGCDQIEELPKDMSYMISLRFLTLTTKQRVLHGFERLKSLQHLVIVDCGNLEYLFEGVQKLTSLHTLVIGGCKNLVSLPHGLKYLTSLQSLIIGDCEKLDLSTTQGFKETGDNDNQDNLVDNGLCLQKLGIGYLPKLEALPQWLLRGSTNTLKYLSIEGCENLTTSPEWHSVTSLENLEIIACPKVSTLPQKMQCLKQVKIQDCHVLSERCKQESGVDWPKIAHASRIYLDGTKISLKE</sequence>
<dbReference type="SUPFAM" id="SSF52540">
    <property type="entry name" value="P-loop containing nucleoside triphosphate hydrolases"/>
    <property type="match status" value="1"/>
</dbReference>
<dbReference type="Gene3D" id="1.10.8.430">
    <property type="entry name" value="Helical domain of apoptotic protease-activating factors"/>
    <property type="match status" value="1"/>
</dbReference>
<dbReference type="PANTHER" id="PTHR36766">
    <property type="entry name" value="PLANT BROAD-SPECTRUM MILDEW RESISTANCE PROTEIN RPW8"/>
    <property type="match status" value="1"/>
</dbReference>
<dbReference type="GO" id="GO:0043531">
    <property type="term" value="F:ADP binding"/>
    <property type="evidence" value="ECO:0007669"/>
    <property type="project" value="InterPro"/>
</dbReference>
<keyword evidence="2" id="KW-0611">Plant defense</keyword>
<keyword evidence="1" id="KW-0677">Repeat</keyword>
<dbReference type="InterPro" id="IPR027417">
    <property type="entry name" value="P-loop_NTPase"/>
</dbReference>
<dbReference type="InterPro" id="IPR032675">
    <property type="entry name" value="LRR_dom_sf"/>
</dbReference>
<dbReference type="FunFam" id="1.10.10.10:FF:000322">
    <property type="entry name" value="Probable disease resistance protein At1g63360"/>
    <property type="match status" value="1"/>
</dbReference>
<accession>A0A6P5WRE5</accession>
<feature type="domain" description="NB-ARC" evidence="3">
    <location>
        <begin position="2"/>
        <end position="66"/>
    </location>
</feature>
<evidence type="ECO:0000313" key="7">
    <source>
        <dbReference type="RefSeq" id="XP_022718614.1"/>
    </source>
</evidence>
<proteinExistence type="predicted"/>
<dbReference type="Pfam" id="PF23598">
    <property type="entry name" value="LRR_14"/>
    <property type="match status" value="1"/>
</dbReference>